<organism evidence="1 2">
    <name type="scientific">Periplaneta americana</name>
    <name type="common">American cockroach</name>
    <name type="synonym">Blatta americana</name>
    <dbReference type="NCBI Taxonomy" id="6978"/>
    <lineage>
        <taxon>Eukaryota</taxon>
        <taxon>Metazoa</taxon>
        <taxon>Ecdysozoa</taxon>
        <taxon>Arthropoda</taxon>
        <taxon>Hexapoda</taxon>
        <taxon>Insecta</taxon>
        <taxon>Pterygota</taxon>
        <taxon>Neoptera</taxon>
        <taxon>Polyneoptera</taxon>
        <taxon>Dictyoptera</taxon>
        <taxon>Blattodea</taxon>
        <taxon>Blattoidea</taxon>
        <taxon>Blattidae</taxon>
        <taxon>Blattinae</taxon>
        <taxon>Periplaneta</taxon>
    </lineage>
</organism>
<sequence length="241" mass="28056">MIDDIKVPVYRSYAETKRKAENRKRLENAEFAMKDLSFGRTLSHLNAIDLARDRTRNLGHRMPALYQLANQVNGETRFVNVKFVQSVPLMDPFAERSRPLFTLPIKSRLKIDFEISYLRKHSFNPTAPDRNSSSAVILRRFINILGYLTSKSDEATLITYNRFISLMEAKYLKSRPESIITSSYRLSYMLMIIGIVVMLVEVCKKFRLGFHQVLESYVTQLSECNNGIRDFALYERQGMFE</sequence>
<accession>A0ABQ8TQV5</accession>
<reference evidence="1 2" key="1">
    <citation type="journal article" date="2022" name="Allergy">
        <title>Genome assembly and annotation of Periplaneta americana reveal a comprehensive cockroach allergen profile.</title>
        <authorList>
            <person name="Wang L."/>
            <person name="Xiong Q."/>
            <person name="Saelim N."/>
            <person name="Wang L."/>
            <person name="Nong W."/>
            <person name="Wan A.T."/>
            <person name="Shi M."/>
            <person name="Liu X."/>
            <person name="Cao Q."/>
            <person name="Hui J.H.L."/>
            <person name="Sookrung N."/>
            <person name="Leung T.F."/>
            <person name="Tungtrongchitr A."/>
            <person name="Tsui S.K.W."/>
        </authorList>
    </citation>
    <scope>NUCLEOTIDE SEQUENCE [LARGE SCALE GENOMIC DNA]</scope>
    <source>
        <strain evidence="1">PWHHKU_190912</strain>
    </source>
</reference>
<gene>
    <name evidence="1" type="ORF">ANN_10290</name>
</gene>
<dbReference type="EMBL" id="JAJSOF020000005">
    <property type="protein sequence ID" value="KAJ4448276.1"/>
    <property type="molecule type" value="Genomic_DNA"/>
</dbReference>
<name>A0ABQ8TQV5_PERAM</name>
<evidence type="ECO:0000313" key="2">
    <source>
        <dbReference type="Proteomes" id="UP001148838"/>
    </source>
</evidence>
<comment type="caution">
    <text evidence="1">The sequence shown here is derived from an EMBL/GenBank/DDBJ whole genome shotgun (WGS) entry which is preliminary data.</text>
</comment>
<evidence type="ECO:0000313" key="1">
    <source>
        <dbReference type="EMBL" id="KAJ4448276.1"/>
    </source>
</evidence>
<dbReference type="Proteomes" id="UP001148838">
    <property type="component" value="Unassembled WGS sequence"/>
</dbReference>
<proteinExistence type="predicted"/>
<keyword evidence="2" id="KW-1185">Reference proteome</keyword>
<protein>
    <submittedName>
        <fullName evidence="1">Uncharacterized protein</fullName>
    </submittedName>
</protein>